<feature type="compositionally biased region" description="Basic and acidic residues" evidence="1">
    <location>
        <begin position="15"/>
        <end position="27"/>
    </location>
</feature>
<reference evidence="2" key="1">
    <citation type="submission" date="2022-11" db="EMBL/GenBank/DDBJ databases">
        <authorList>
            <person name="Petersen C."/>
        </authorList>
    </citation>
    <scope>NUCLEOTIDE SEQUENCE</scope>
    <source>
        <strain evidence="2">IBT 22155</strain>
    </source>
</reference>
<dbReference type="Proteomes" id="UP001149079">
    <property type="component" value="Unassembled WGS sequence"/>
</dbReference>
<evidence type="ECO:0000313" key="3">
    <source>
        <dbReference type="Proteomes" id="UP001149079"/>
    </source>
</evidence>
<dbReference type="GeneID" id="81402497"/>
<organism evidence="2 3">
    <name type="scientific">Penicillium bovifimosum</name>
    <dbReference type="NCBI Taxonomy" id="126998"/>
    <lineage>
        <taxon>Eukaryota</taxon>
        <taxon>Fungi</taxon>
        <taxon>Dikarya</taxon>
        <taxon>Ascomycota</taxon>
        <taxon>Pezizomycotina</taxon>
        <taxon>Eurotiomycetes</taxon>
        <taxon>Eurotiomycetidae</taxon>
        <taxon>Eurotiales</taxon>
        <taxon>Aspergillaceae</taxon>
        <taxon>Penicillium</taxon>
    </lineage>
</organism>
<accession>A0A9W9HDP1</accession>
<name>A0A9W9HDP1_9EURO</name>
<evidence type="ECO:0000256" key="1">
    <source>
        <dbReference type="SAM" id="MobiDB-lite"/>
    </source>
</evidence>
<dbReference type="RefSeq" id="XP_056525440.1">
    <property type="nucleotide sequence ID" value="XM_056663327.1"/>
</dbReference>
<feature type="region of interest" description="Disordered" evidence="1">
    <location>
        <begin position="15"/>
        <end position="34"/>
    </location>
</feature>
<gene>
    <name evidence="2" type="ORF">N7515_002583</name>
</gene>
<dbReference type="EMBL" id="JAPQKL010000002">
    <property type="protein sequence ID" value="KAJ5143796.1"/>
    <property type="molecule type" value="Genomic_DNA"/>
</dbReference>
<sequence>MSSQLVRFIRVSDKSLEDAKASDENSPRLHGSHYLPSLRHQITNDSTASKDPIAQMEKAGYPMGFNINDWGATHTIRDSLIDIPKKKTHRSGIPFLKSEVGVASWTFRLHGLDANGDDAEEP</sequence>
<dbReference type="AlphaFoldDB" id="A0A9W9HDP1"/>
<reference evidence="2" key="2">
    <citation type="journal article" date="2023" name="IMA Fungus">
        <title>Comparative genomic study of the Penicillium genus elucidates a diverse pangenome and 15 lateral gene transfer events.</title>
        <authorList>
            <person name="Petersen C."/>
            <person name="Sorensen T."/>
            <person name="Nielsen M.R."/>
            <person name="Sondergaard T.E."/>
            <person name="Sorensen J.L."/>
            <person name="Fitzpatrick D.A."/>
            <person name="Frisvad J.C."/>
            <person name="Nielsen K.L."/>
        </authorList>
    </citation>
    <scope>NUCLEOTIDE SEQUENCE</scope>
    <source>
        <strain evidence="2">IBT 22155</strain>
    </source>
</reference>
<evidence type="ECO:0000313" key="2">
    <source>
        <dbReference type="EMBL" id="KAJ5143796.1"/>
    </source>
</evidence>
<comment type="caution">
    <text evidence="2">The sequence shown here is derived from an EMBL/GenBank/DDBJ whole genome shotgun (WGS) entry which is preliminary data.</text>
</comment>
<protein>
    <submittedName>
        <fullName evidence="2">Uncharacterized protein</fullName>
    </submittedName>
</protein>
<proteinExistence type="predicted"/>
<keyword evidence="3" id="KW-1185">Reference proteome</keyword>